<evidence type="ECO:0000256" key="2">
    <source>
        <dbReference type="ARBA" id="ARBA00022475"/>
    </source>
</evidence>
<reference evidence="9" key="1">
    <citation type="submission" date="2020-03" db="EMBL/GenBank/DDBJ databases">
        <title>Psychroflexus Maritimus sp. nov., isolate from marine sediment.</title>
        <authorList>
            <person name="Zhong Y.-L."/>
        </authorList>
    </citation>
    <scope>NUCLEOTIDE SEQUENCE</scope>
    <source>
        <strain evidence="9">C1</strain>
    </source>
</reference>
<feature type="transmembrane region" description="Helical" evidence="7">
    <location>
        <begin position="38"/>
        <end position="57"/>
    </location>
</feature>
<proteinExistence type="predicted"/>
<feature type="transmembrane region" description="Helical" evidence="7">
    <location>
        <begin position="117"/>
        <end position="136"/>
    </location>
</feature>
<dbReference type="CDD" id="cd16017">
    <property type="entry name" value="LptA"/>
    <property type="match status" value="1"/>
</dbReference>
<feature type="transmembrane region" description="Helical" evidence="7">
    <location>
        <begin position="148"/>
        <end position="167"/>
    </location>
</feature>
<keyword evidence="5 7" id="KW-1133">Transmembrane helix</keyword>
<evidence type="ECO:0000256" key="4">
    <source>
        <dbReference type="ARBA" id="ARBA00022692"/>
    </source>
</evidence>
<keyword evidence="2" id="KW-1003">Cell membrane</keyword>
<keyword evidence="10" id="KW-1185">Reference proteome</keyword>
<dbReference type="PANTHER" id="PTHR30443:SF2">
    <property type="entry name" value="PHOSPHOETHANOLAMINE TRANSFERASE EPTC"/>
    <property type="match status" value="1"/>
</dbReference>
<evidence type="ECO:0000256" key="5">
    <source>
        <dbReference type="ARBA" id="ARBA00022989"/>
    </source>
</evidence>
<evidence type="ECO:0000259" key="8">
    <source>
        <dbReference type="Pfam" id="PF00884"/>
    </source>
</evidence>
<dbReference type="EMBL" id="JAANAS010000002">
    <property type="protein sequence ID" value="NGZ88893.1"/>
    <property type="molecule type" value="Genomic_DNA"/>
</dbReference>
<feature type="domain" description="Sulfatase N-terminal" evidence="8">
    <location>
        <begin position="213"/>
        <end position="466"/>
    </location>
</feature>
<dbReference type="InterPro" id="IPR017850">
    <property type="entry name" value="Alkaline_phosphatase_core_sf"/>
</dbReference>
<evidence type="ECO:0000313" key="9">
    <source>
        <dbReference type="EMBL" id="NGZ88893.1"/>
    </source>
</evidence>
<dbReference type="Proteomes" id="UP000643701">
    <property type="component" value="Unassembled WGS sequence"/>
</dbReference>
<sequence>MKIEFKKSLFWWIAPIYINFIFELIFSDFRPDRWINFLENHVFLVILFVFINLHSVFKTKFMTGLFYLGFGLTCGAETLYYFWFGTNFSASAIFVLFETNLAEAREFLSFYFNAKSIFLIAVHLLLILGFFIKYRNSISVKILRQKKWICLSVFIALLAVFKFSHLIDQNFPYLLARGIIVYQYEHFQLKDLPLDKQESFLSEVEHIGDDEATYVLVIGESASRNHLTIYGYDRATTPFLTSLKPEINIYTDVISNSAFTIGSLKKVLTYNHFQKDKEATLVQLMNQAGFTTFWISNQRPVGPYESLVTKISKASHHVHYTNTAIAGSVTPHDEVILPYFEKALNNPAKKKFIIIHLLGSHLQYKDRYPKEFDVFHDKASNLVVNTDEAVQKRNTYDNSITYTDFMLKEIFKSLQTQKGEKNMLYFSDHGEEVYQTRSFAGHYEENPSPPMFEVPFLFWTSDDYFKNYGLTIDTKRTFMLNYFFDTYADFSKIKFKQKRKRRSLFSEEFKLNNRLLNSGIHYEKLVR</sequence>
<keyword evidence="3" id="KW-0808">Transferase</keyword>
<evidence type="ECO:0000313" key="10">
    <source>
        <dbReference type="Proteomes" id="UP000643701"/>
    </source>
</evidence>
<dbReference type="InterPro" id="IPR040423">
    <property type="entry name" value="PEA_transferase"/>
</dbReference>
<dbReference type="RefSeq" id="WP_166399164.1">
    <property type="nucleotide sequence ID" value="NZ_JAANAS010000002.1"/>
</dbReference>
<gene>
    <name evidence="9" type="ORF">G7034_01345</name>
</gene>
<keyword evidence="6 7" id="KW-0472">Membrane</keyword>
<name>A0A967DYA1_9FLAO</name>
<dbReference type="Pfam" id="PF00884">
    <property type="entry name" value="Sulfatase"/>
    <property type="match status" value="1"/>
</dbReference>
<protein>
    <submittedName>
        <fullName evidence="9">Sulfatase-like hydrolase/transferase</fullName>
    </submittedName>
</protein>
<evidence type="ECO:0000256" key="7">
    <source>
        <dbReference type="SAM" id="Phobius"/>
    </source>
</evidence>
<dbReference type="AlphaFoldDB" id="A0A967DYA1"/>
<dbReference type="SUPFAM" id="SSF53649">
    <property type="entry name" value="Alkaline phosphatase-like"/>
    <property type="match status" value="1"/>
</dbReference>
<dbReference type="GO" id="GO:0016787">
    <property type="term" value="F:hydrolase activity"/>
    <property type="evidence" value="ECO:0007669"/>
    <property type="project" value="UniProtKB-KW"/>
</dbReference>
<evidence type="ECO:0000256" key="3">
    <source>
        <dbReference type="ARBA" id="ARBA00022679"/>
    </source>
</evidence>
<comment type="subcellular location">
    <subcellularLocation>
        <location evidence="1">Cell membrane</location>
        <topology evidence="1">Multi-pass membrane protein</topology>
    </subcellularLocation>
</comment>
<feature type="transmembrane region" description="Helical" evidence="7">
    <location>
        <begin position="9"/>
        <end position="26"/>
    </location>
</feature>
<keyword evidence="9" id="KW-0378">Hydrolase</keyword>
<dbReference type="Gene3D" id="3.40.720.10">
    <property type="entry name" value="Alkaline Phosphatase, subunit A"/>
    <property type="match status" value="1"/>
</dbReference>
<accession>A0A967DYA1</accession>
<dbReference type="GO" id="GO:0009244">
    <property type="term" value="P:lipopolysaccharide core region biosynthetic process"/>
    <property type="evidence" value="ECO:0007669"/>
    <property type="project" value="TreeGrafter"/>
</dbReference>
<comment type="caution">
    <text evidence="9">The sequence shown here is derived from an EMBL/GenBank/DDBJ whole genome shotgun (WGS) entry which is preliminary data.</text>
</comment>
<evidence type="ECO:0000256" key="1">
    <source>
        <dbReference type="ARBA" id="ARBA00004651"/>
    </source>
</evidence>
<organism evidence="9 10">
    <name type="scientific">Psychroflexus maritimus</name>
    <dbReference type="NCBI Taxonomy" id="2714865"/>
    <lineage>
        <taxon>Bacteria</taxon>
        <taxon>Pseudomonadati</taxon>
        <taxon>Bacteroidota</taxon>
        <taxon>Flavobacteriia</taxon>
        <taxon>Flavobacteriales</taxon>
        <taxon>Flavobacteriaceae</taxon>
        <taxon>Psychroflexus</taxon>
    </lineage>
</organism>
<dbReference type="GO" id="GO:0005886">
    <property type="term" value="C:plasma membrane"/>
    <property type="evidence" value="ECO:0007669"/>
    <property type="project" value="UniProtKB-SubCell"/>
</dbReference>
<dbReference type="InterPro" id="IPR058130">
    <property type="entry name" value="PEA_transf_C"/>
</dbReference>
<dbReference type="PANTHER" id="PTHR30443">
    <property type="entry name" value="INNER MEMBRANE PROTEIN"/>
    <property type="match status" value="1"/>
</dbReference>
<dbReference type="InterPro" id="IPR000917">
    <property type="entry name" value="Sulfatase_N"/>
</dbReference>
<dbReference type="GO" id="GO:0016776">
    <property type="term" value="F:phosphotransferase activity, phosphate group as acceptor"/>
    <property type="evidence" value="ECO:0007669"/>
    <property type="project" value="TreeGrafter"/>
</dbReference>
<keyword evidence="4 7" id="KW-0812">Transmembrane</keyword>
<evidence type="ECO:0000256" key="6">
    <source>
        <dbReference type="ARBA" id="ARBA00023136"/>
    </source>
</evidence>